<keyword evidence="3 14" id="KW-0813">Transport</keyword>
<keyword evidence="7 17" id="KW-0732">Signal</keyword>
<keyword evidence="4 14" id="KW-1134">Transmembrane beta strand</keyword>
<evidence type="ECO:0000256" key="13">
    <source>
        <dbReference type="ARBA" id="ARBA00023237"/>
    </source>
</evidence>
<feature type="chain" id="PRO_5004128606" evidence="17">
    <location>
        <begin position="43"/>
        <end position="813"/>
    </location>
</feature>
<evidence type="ECO:0000256" key="1">
    <source>
        <dbReference type="ARBA" id="ARBA00004571"/>
    </source>
</evidence>
<dbReference type="Pfam" id="PF07660">
    <property type="entry name" value="STN"/>
    <property type="match status" value="1"/>
</dbReference>
<evidence type="ECO:0000256" key="14">
    <source>
        <dbReference type="PROSITE-ProRule" id="PRU01360"/>
    </source>
</evidence>
<evidence type="ECO:0000256" key="7">
    <source>
        <dbReference type="ARBA" id="ARBA00022729"/>
    </source>
</evidence>
<comment type="similarity">
    <text evidence="2 14 16">Belongs to the TonB-dependent receptor family.</text>
</comment>
<name>N6YXN3_9RHOO</name>
<dbReference type="InterPro" id="IPR012910">
    <property type="entry name" value="Plug_dom"/>
</dbReference>
<dbReference type="GO" id="GO:0038023">
    <property type="term" value="F:signaling receptor activity"/>
    <property type="evidence" value="ECO:0007669"/>
    <property type="project" value="InterPro"/>
</dbReference>
<dbReference type="RefSeq" id="WP_004354788.1">
    <property type="nucleotide sequence ID" value="NZ_AMXF01000001.1"/>
</dbReference>
<dbReference type="InterPro" id="IPR010917">
    <property type="entry name" value="TonB_rcpt_CS"/>
</dbReference>
<dbReference type="AlphaFoldDB" id="N6YXN3"/>
<evidence type="ECO:0000256" key="10">
    <source>
        <dbReference type="ARBA" id="ARBA00023077"/>
    </source>
</evidence>
<dbReference type="PROSITE" id="PS01156">
    <property type="entry name" value="TONB_DEPENDENT_REC_2"/>
    <property type="match status" value="1"/>
</dbReference>
<gene>
    <name evidence="19" type="ORF">C667_00185</name>
</gene>
<dbReference type="CDD" id="cd01347">
    <property type="entry name" value="ligand_gated_channel"/>
    <property type="match status" value="1"/>
</dbReference>
<evidence type="ECO:0000256" key="3">
    <source>
        <dbReference type="ARBA" id="ARBA00022448"/>
    </source>
</evidence>
<feature type="signal peptide" evidence="17">
    <location>
        <begin position="1"/>
        <end position="42"/>
    </location>
</feature>
<proteinExistence type="inferred from homology"/>
<reference evidence="19 20" key="1">
    <citation type="submission" date="2012-09" db="EMBL/GenBank/DDBJ databases">
        <title>Draft Genome Sequences of 6 Strains from Genus Thauera.</title>
        <authorList>
            <person name="Liu B."/>
            <person name="Shapleigh J.P."/>
            <person name="Frostegard A.H."/>
        </authorList>
    </citation>
    <scope>NUCLEOTIDE SEQUENCE [LARGE SCALE GENOMIC DNA]</scope>
    <source>
        <strain evidence="19 20">B4P</strain>
    </source>
</reference>
<evidence type="ECO:0000256" key="16">
    <source>
        <dbReference type="RuleBase" id="RU003357"/>
    </source>
</evidence>
<organism evidence="19 20">
    <name type="scientific">Thauera phenylacetica B4P</name>
    <dbReference type="NCBI Taxonomy" id="1234382"/>
    <lineage>
        <taxon>Bacteria</taxon>
        <taxon>Pseudomonadati</taxon>
        <taxon>Pseudomonadota</taxon>
        <taxon>Betaproteobacteria</taxon>
        <taxon>Rhodocyclales</taxon>
        <taxon>Zoogloeaceae</taxon>
        <taxon>Thauera</taxon>
    </lineage>
</organism>
<keyword evidence="8" id="KW-0408">Iron</keyword>
<dbReference type="Gene3D" id="2.170.130.10">
    <property type="entry name" value="TonB-dependent receptor, plug domain"/>
    <property type="match status" value="1"/>
</dbReference>
<keyword evidence="11 14" id="KW-0472">Membrane</keyword>
<dbReference type="NCBIfam" id="TIGR01783">
    <property type="entry name" value="TonB-siderophor"/>
    <property type="match status" value="1"/>
</dbReference>
<dbReference type="GO" id="GO:0015891">
    <property type="term" value="P:siderophore transport"/>
    <property type="evidence" value="ECO:0007669"/>
    <property type="project" value="InterPro"/>
</dbReference>
<comment type="subcellular location">
    <subcellularLocation>
        <location evidence="1 14">Cell outer membrane</location>
        <topology evidence="1 14">Multi-pass membrane protein</topology>
    </subcellularLocation>
</comment>
<dbReference type="SUPFAM" id="SSF56935">
    <property type="entry name" value="Porins"/>
    <property type="match status" value="1"/>
</dbReference>
<dbReference type="Gene3D" id="3.55.50.30">
    <property type="match status" value="1"/>
</dbReference>
<dbReference type="GO" id="GO:0015344">
    <property type="term" value="F:siderophore uptake transmembrane transporter activity"/>
    <property type="evidence" value="ECO:0007669"/>
    <property type="project" value="TreeGrafter"/>
</dbReference>
<evidence type="ECO:0000256" key="8">
    <source>
        <dbReference type="ARBA" id="ARBA00023004"/>
    </source>
</evidence>
<dbReference type="GO" id="GO:0009279">
    <property type="term" value="C:cell outer membrane"/>
    <property type="evidence" value="ECO:0007669"/>
    <property type="project" value="UniProtKB-SubCell"/>
</dbReference>
<evidence type="ECO:0000256" key="15">
    <source>
        <dbReference type="PROSITE-ProRule" id="PRU10144"/>
    </source>
</evidence>
<dbReference type="OrthoDB" id="127311at2"/>
<keyword evidence="20" id="KW-1185">Reference proteome</keyword>
<keyword evidence="10 16" id="KW-0798">TonB box</keyword>
<evidence type="ECO:0000256" key="6">
    <source>
        <dbReference type="ARBA" id="ARBA00022692"/>
    </source>
</evidence>
<dbReference type="Pfam" id="PF00593">
    <property type="entry name" value="TonB_dep_Rec_b-barrel"/>
    <property type="match status" value="1"/>
</dbReference>
<evidence type="ECO:0000256" key="4">
    <source>
        <dbReference type="ARBA" id="ARBA00022452"/>
    </source>
</evidence>
<keyword evidence="13 14" id="KW-0998">Cell outer membrane</keyword>
<keyword evidence="6 14" id="KW-0812">Transmembrane</keyword>
<keyword evidence="12 19" id="KW-0675">Receptor</keyword>
<dbReference type="InterPro" id="IPR036942">
    <property type="entry name" value="Beta-barrel_TonB_sf"/>
</dbReference>
<keyword evidence="5" id="KW-0410">Iron transport</keyword>
<evidence type="ECO:0000313" key="20">
    <source>
        <dbReference type="Proteomes" id="UP000013047"/>
    </source>
</evidence>
<accession>N6YXN3</accession>
<dbReference type="InterPro" id="IPR000531">
    <property type="entry name" value="Beta-barrel_TonB"/>
</dbReference>
<evidence type="ECO:0000256" key="9">
    <source>
        <dbReference type="ARBA" id="ARBA00023065"/>
    </source>
</evidence>
<evidence type="ECO:0000259" key="18">
    <source>
        <dbReference type="SMART" id="SM00965"/>
    </source>
</evidence>
<dbReference type="InterPro" id="IPR010105">
    <property type="entry name" value="TonB_sidphr_rcpt"/>
</dbReference>
<evidence type="ECO:0000256" key="12">
    <source>
        <dbReference type="ARBA" id="ARBA00023170"/>
    </source>
</evidence>
<comment type="caution">
    <text evidence="19">The sequence shown here is derived from an EMBL/GenBank/DDBJ whole genome shotgun (WGS) entry which is preliminary data.</text>
</comment>
<sequence length="813" mass="86855">MTKPTFSPRPQRLALAVHAAMMALPMTATGVAIFAAPSAAHAQATAQAPAQAMHEFDIPAGPLSTALTRAAAQSGVPLTADAALTAGKTAPALKGRMTLREALAQLLAGSGLAAGTEGASIVIKAVPPAPGGAKEAVLPVVTVRAGADTDGSTASGYLVKSASVGALGEKSLKDTPYSIEVYSRELMENKQARSLADLTKADASISLQQDNIVTENNSLAIRGLGPDSATGQKIDGLNSRVRANDLPLEHLERVEILKGAGGFLYGFGAPGGTINYVLKRPTDEPVRSLSTQIMDSGLTLIHGDLGGRFGAQDAFGYRVNLVNEEGATYINDGKSRRHSGSLALDWRITPDLVWRADALVGEHVRKGGYWAVIPNADGAASNWTTATPLEPIDGSRRLAPTFTRYGSRHKTYGTDLAWQFASDWKLSLSHRISENGREFTQPAIFANTNGDYSLRYYDLATRFESRQSQGVISGKLSTGPVVHELVMGASHNVTQSFSGPYQASNLANAGNLGNPADAASPFPGFASYDDANEEFGFMRRRELFVSDTLHLGSDWDLIVGLRRGRLEVKDTAYNRTATTPTLAAVFRPTQGLSLYGSYVEALEEGATAPETAANAYEVFAPLKSKQYEVGAKAEGRNWSATAALFRLQRGLTYTTSDNVFTQDGEARYQGLEISGKFRLSPRWLVTASTMWLDATNQKTEGGALDGKRIQGVAREQTSVYGEYSVAGLPLTLTAGARYVGKRPVDADNQWHVGSVTLLDAGARYETKWGTKPVSLRLSIDNLTNKAYWVSQSESSNLQQGAPRTIKLGAQIEF</sequence>
<evidence type="ECO:0000256" key="11">
    <source>
        <dbReference type="ARBA" id="ARBA00023136"/>
    </source>
</evidence>
<evidence type="ECO:0000256" key="2">
    <source>
        <dbReference type="ARBA" id="ARBA00009810"/>
    </source>
</evidence>
<dbReference type="Proteomes" id="UP000013047">
    <property type="component" value="Unassembled WGS sequence"/>
</dbReference>
<dbReference type="PANTHER" id="PTHR32552:SF82">
    <property type="entry name" value="FCUA PROTEIN"/>
    <property type="match status" value="1"/>
</dbReference>
<dbReference type="SMART" id="SM00965">
    <property type="entry name" value="STN"/>
    <property type="match status" value="1"/>
</dbReference>
<dbReference type="Gene3D" id="2.40.170.20">
    <property type="entry name" value="TonB-dependent receptor, beta-barrel domain"/>
    <property type="match status" value="1"/>
</dbReference>
<dbReference type="EMBL" id="AMXF01000001">
    <property type="protein sequence ID" value="ENO99031.1"/>
    <property type="molecule type" value="Genomic_DNA"/>
</dbReference>
<dbReference type="InterPro" id="IPR037066">
    <property type="entry name" value="Plug_dom_sf"/>
</dbReference>
<dbReference type="InterPro" id="IPR011662">
    <property type="entry name" value="Secretin/TonB_short_N"/>
</dbReference>
<protein>
    <submittedName>
        <fullName evidence="19">TonB-dependent siderophore receptor</fullName>
    </submittedName>
</protein>
<evidence type="ECO:0000313" key="19">
    <source>
        <dbReference type="EMBL" id="ENO99031.1"/>
    </source>
</evidence>
<evidence type="ECO:0000256" key="5">
    <source>
        <dbReference type="ARBA" id="ARBA00022496"/>
    </source>
</evidence>
<dbReference type="Pfam" id="PF07715">
    <property type="entry name" value="Plug"/>
    <property type="match status" value="1"/>
</dbReference>
<feature type="short sequence motif" description="TonB C-terminal box" evidence="15">
    <location>
        <begin position="796"/>
        <end position="813"/>
    </location>
</feature>
<feature type="domain" description="Secretin/TonB short N-terminal" evidence="18">
    <location>
        <begin position="76"/>
        <end position="126"/>
    </location>
</feature>
<dbReference type="PANTHER" id="PTHR32552">
    <property type="entry name" value="FERRICHROME IRON RECEPTOR-RELATED"/>
    <property type="match status" value="1"/>
</dbReference>
<keyword evidence="9" id="KW-0406">Ion transport</keyword>
<dbReference type="PROSITE" id="PS52016">
    <property type="entry name" value="TONB_DEPENDENT_REC_3"/>
    <property type="match status" value="1"/>
</dbReference>
<dbReference type="InterPro" id="IPR039426">
    <property type="entry name" value="TonB-dep_rcpt-like"/>
</dbReference>
<evidence type="ECO:0000256" key="17">
    <source>
        <dbReference type="SAM" id="SignalP"/>
    </source>
</evidence>